<name>A0A2T4U3Q9_9BACI</name>
<feature type="chain" id="PRO_5015569866" evidence="2">
    <location>
        <begin position="23"/>
        <end position="186"/>
    </location>
</feature>
<evidence type="ECO:0000313" key="3">
    <source>
        <dbReference type="EMBL" id="PTL38037.1"/>
    </source>
</evidence>
<dbReference type="OrthoDB" id="2166958at2"/>
<accession>A0A2T4U3Q9</accession>
<protein>
    <submittedName>
        <fullName evidence="3">Uncharacterized protein</fullName>
    </submittedName>
</protein>
<evidence type="ECO:0000256" key="1">
    <source>
        <dbReference type="SAM" id="MobiDB-lite"/>
    </source>
</evidence>
<organism evidence="3 4">
    <name type="scientific">Alkalicoccus saliphilus</name>
    <dbReference type="NCBI Taxonomy" id="200989"/>
    <lineage>
        <taxon>Bacteria</taxon>
        <taxon>Bacillati</taxon>
        <taxon>Bacillota</taxon>
        <taxon>Bacilli</taxon>
        <taxon>Bacillales</taxon>
        <taxon>Bacillaceae</taxon>
        <taxon>Alkalicoccus</taxon>
    </lineage>
</organism>
<reference evidence="3 4" key="1">
    <citation type="submission" date="2018-03" db="EMBL/GenBank/DDBJ databases">
        <title>Alkalicoccus saliphilus sp. nov., isolated from a mineral pool.</title>
        <authorList>
            <person name="Zhao B."/>
        </authorList>
    </citation>
    <scope>NUCLEOTIDE SEQUENCE [LARGE SCALE GENOMIC DNA]</scope>
    <source>
        <strain evidence="3 4">6AG</strain>
    </source>
</reference>
<dbReference type="RefSeq" id="WP_107585772.1">
    <property type="nucleotide sequence ID" value="NZ_PZJJ01000026.1"/>
</dbReference>
<comment type="caution">
    <text evidence="3">The sequence shown here is derived from an EMBL/GenBank/DDBJ whole genome shotgun (WGS) entry which is preliminary data.</text>
</comment>
<proteinExistence type="predicted"/>
<feature type="region of interest" description="Disordered" evidence="1">
    <location>
        <begin position="53"/>
        <end position="186"/>
    </location>
</feature>
<gene>
    <name evidence="3" type="ORF">C6Y45_13560</name>
</gene>
<dbReference type="EMBL" id="PZJJ01000026">
    <property type="protein sequence ID" value="PTL38037.1"/>
    <property type="molecule type" value="Genomic_DNA"/>
</dbReference>
<evidence type="ECO:0000256" key="2">
    <source>
        <dbReference type="SAM" id="SignalP"/>
    </source>
</evidence>
<keyword evidence="2" id="KW-0732">Signal</keyword>
<feature type="signal peptide" evidence="2">
    <location>
        <begin position="1"/>
        <end position="22"/>
    </location>
</feature>
<dbReference type="AlphaFoldDB" id="A0A2T4U3Q9"/>
<keyword evidence="4" id="KW-1185">Reference proteome</keyword>
<evidence type="ECO:0000313" key="4">
    <source>
        <dbReference type="Proteomes" id="UP000240509"/>
    </source>
</evidence>
<dbReference type="Proteomes" id="UP000240509">
    <property type="component" value="Unassembled WGS sequence"/>
</dbReference>
<sequence length="186" mass="21158">MKKAVLIGLAAVLFAGGGAALAVNGTEDFEDMLPYMQERHPQMTDEELENRFEENGMPRGPNWNEDDEGSGMHRGPYWNEDDEGNGMHRGPYWNEDDERNVMHRGPYWNEDDEGNGMHRGPYWNEDGDGYQMPRGPHWNEDDEGYGMRDRGNCPGQSREGGPFSDKDRGMMDRPGSGMGTEYEESE</sequence>